<dbReference type="AlphaFoldDB" id="A0A4S8LDD4"/>
<sequence>MTPAWKSFIFFSLLLLLLRLPRPPDTTKAIILRQNVPTLNLLKSSTSGHKILLAFVLSMMFFRIGHVLSASLMIVLKSIIAALVPEESFWLVKNLSTLDQRHSVNGVLYGSSTTRLKPIVFVSLSVKFPTSPASTTQSSPKSSLSLPLSPHYARLLVQLAAQHDIFLILSVLSSRAGSSKHGYWQHRLSLKKNSGTRLACMWRLFGHLAWQDRLNSLNLPFLLPLNPISTNAAHTVFPWLSSVKHEANNTKTNGLGRSGGIMRHIYGPRTAIAKSKGTVSGIESLPTRDESSEKKD</sequence>
<feature type="compositionally biased region" description="Basic and acidic residues" evidence="1">
    <location>
        <begin position="286"/>
        <end position="296"/>
    </location>
</feature>
<reference evidence="3 4" key="1">
    <citation type="journal article" date="2019" name="Nat. Ecol. Evol.">
        <title>Megaphylogeny resolves global patterns of mushroom evolution.</title>
        <authorList>
            <person name="Varga T."/>
            <person name="Krizsan K."/>
            <person name="Foldi C."/>
            <person name="Dima B."/>
            <person name="Sanchez-Garcia M."/>
            <person name="Sanchez-Ramirez S."/>
            <person name="Szollosi G.J."/>
            <person name="Szarkandi J.G."/>
            <person name="Papp V."/>
            <person name="Albert L."/>
            <person name="Andreopoulos W."/>
            <person name="Angelini C."/>
            <person name="Antonin V."/>
            <person name="Barry K.W."/>
            <person name="Bougher N.L."/>
            <person name="Buchanan P."/>
            <person name="Buyck B."/>
            <person name="Bense V."/>
            <person name="Catcheside P."/>
            <person name="Chovatia M."/>
            <person name="Cooper J."/>
            <person name="Damon W."/>
            <person name="Desjardin D."/>
            <person name="Finy P."/>
            <person name="Geml J."/>
            <person name="Haridas S."/>
            <person name="Hughes K."/>
            <person name="Justo A."/>
            <person name="Karasinski D."/>
            <person name="Kautmanova I."/>
            <person name="Kiss B."/>
            <person name="Kocsube S."/>
            <person name="Kotiranta H."/>
            <person name="LaButti K.M."/>
            <person name="Lechner B.E."/>
            <person name="Liimatainen K."/>
            <person name="Lipzen A."/>
            <person name="Lukacs Z."/>
            <person name="Mihaltcheva S."/>
            <person name="Morgado L.N."/>
            <person name="Niskanen T."/>
            <person name="Noordeloos M.E."/>
            <person name="Ohm R.A."/>
            <person name="Ortiz-Santana B."/>
            <person name="Ovrebo C."/>
            <person name="Racz N."/>
            <person name="Riley R."/>
            <person name="Savchenko A."/>
            <person name="Shiryaev A."/>
            <person name="Soop K."/>
            <person name="Spirin V."/>
            <person name="Szebenyi C."/>
            <person name="Tomsovsky M."/>
            <person name="Tulloss R.E."/>
            <person name="Uehling J."/>
            <person name="Grigoriev I.V."/>
            <person name="Vagvolgyi C."/>
            <person name="Papp T."/>
            <person name="Martin F.M."/>
            <person name="Miettinen O."/>
            <person name="Hibbett D.S."/>
            <person name="Nagy L.G."/>
        </authorList>
    </citation>
    <scope>NUCLEOTIDE SEQUENCE [LARGE SCALE GENOMIC DNA]</scope>
    <source>
        <strain evidence="3 4">CBS 962.96</strain>
    </source>
</reference>
<feature type="chain" id="PRO_5020689755" evidence="2">
    <location>
        <begin position="30"/>
        <end position="296"/>
    </location>
</feature>
<protein>
    <submittedName>
        <fullName evidence="3">Uncharacterized protein</fullName>
    </submittedName>
</protein>
<evidence type="ECO:0000256" key="2">
    <source>
        <dbReference type="SAM" id="SignalP"/>
    </source>
</evidence>
<proteinExistence type="predicted"/>
<gene>
    <name evidence="3" type="ORF">K435DRAFT_922007</name>
</gene>
<organism evidence="3 4">
    <name type="scientific">Dendrothele bispora (strain CBS 962.96)</name>
    <dbReference type="NCBI Taxonomy" id="1314807"/>
    <lineage>
        <taxon>Eukaryota</taxon>
        <taxon>Fungi</taxon>
        <taxon>Dikarya</taxon>
        <taxon>Basidiomycota</taxon>
        <taxon>Agaricomycotina</taxon>
        <taxon>Agaricomycetes</taxon>
        <taxon>Agaricomycetidae</taxon>
        <taxon>Agaricales</taxon>
        <taxon>Agaricales incertae sedis</taxon>
        <taxon>Dendrothele</taxon>
    </lineage>
</organism>
<dbReference type="Proteomes" id="UP000297245">
    <property type="component" value="Unassembled WGS sequence"/>
</dbReference>
<keyword evidence="2" id="KW-0732">Signal</keyword>
<accession>A0A4S8LDD4</accession>
<keyword evidence="4" id="KW-1185">Reference proteome</keyword>
<dbReference type="EMBL" id="ML179481">
    <property type="protein sequence ID" value="THU86751.1"/>
    <property type="molecule type" value="Genomic_DNA"/>
</dbReference>
<name>A0A4S8LDD4_DENBC</name>
<evidence type="ECO:0000313" key="3">
    <source>
        <dbReference type="EMBL" id="THU86751.1"/>
    </source>
</evidence>
<evidence type="ECO:0000313" key="4">
    <source>
        <dbReference type="Proteomes" id="UP000297245"/>
    </source>
</evidence>
<feature type="signal peptide" evidence="2">
    <location>
        <begin position="1"/>
        <end position="29"/>
    </location>
</feature>
<evidence type="ECO:0000256" key="1">
    <source>
        <dbReference type="SAM" id="MobiDB-lite"/>
    </source>
</evidence>
<feature type="region of interest" description="Disordered" evidence="1">
    <location>
        <begin position="277"/>
        <end position="296"/>
    </location>
</feature>